<dbReference type="EMBL" id="CM039432">
    <property type="protein sequence ID" value="KAI4334463.1"/>
    <property type="molecule type" value="Genomic_DNA"/>
</dbReference>
<comment type="caution">
    <text evidence="1">The sequence shown here is derived from an EMBL/GenBank/DDBJ whole genome shotgun (WGS) entry which is preliminary data.</text>
</comment>
<sequence>MGWELREILRTQMLNSTSFYSGRGRPSVDSWVSSAVSSLTKIFNKYNLKGTSFAFTISILKADPDTLAECIGRLIKILKTNAVISFASIAPFDEDDDDVQSLEENKTI</sequence>
<evidence type="ECO:0000313" key="1">
    <source>
        <dbReference type="EMBL" id="KAI4334463.1"/>
    </source>
</evidence>
<organism evidence="1 2">
    <name type="scientific">Bauhinia variegata</name>
    <name type="common">Purple orchid tree</name>
    <name type="synonym">Phanera variegata</name>
    <dbReference type="NCBI Taxonomy" id="167791"/>
    <lineage>
        <taxon>Eukaryota</taxon>
        <taxon>Viridiplantae</taxon>
        <taxon>Streptophyta</taxon>
        <taxon>Embryophyta</taxon>
        <taxon>Tracheophyta</taxon>
        <taxon>Spermatophyta</taxon>
        <taxon>Magnoliopsida</taxon>
        <taxon>eudicotyledons</taxon>
        <taxon>Gunneridae</taxon>
        <taxon>Pentapetalae</taxon>
        <taxon>rosids</taxon>
        <taxon>fabids</taxon>
        <taxon>Fabales</taxon>
        <taxon>Fabaceae</taxon>
        <taxon>Cercidoideae</taxon>
        <taxon>Cercideae</taxon>
        <taxon>Bauhiniinae</taxon>
        <taxon>Bauhinia</taxon>
    </lineage>
</organism>
<reference evidence="1 2" key="1">
    <citation type="journal article" date="2022" name="DNA Res.">
        <title>Chromosomal-level genome assembly of the orchid tree Bauhinia variegata (Leguminosae; Cercidoideae) supports the allotetraploid origin hypothesis of Bauhinia.</title>
        <authorList>
            <person name="Zhong Y."/>
            <person name="Chen Y."/>
            <person name="Zheng D."/>
            <person name="Pang J."/>
            <person name="Liu Y."/>
            <person name="Luo S."/>
            <person name="Meng S."/>
            <person name="Qian L."/>
            <person name="Wei D."/>
            <person name="Dai S."/>
            <person name="Zhou R."/>
        </authorList>
    </citation>
    <scope>NUCLEOTIDE SEQUENCE [LARGE SCALE GENOMIC DNA]</scope>
    <source>
        <strain evidence="1">BV-YZ2020</strain>
    </source>
</reference>
<gene>
    <name evidence="1" type="ORF">L6164_019156</name>
</gene>
<dbReference type="Proteomes" id="UP000828941">
    <property type="component" value="Chromosome 7"/>
</dbReference>
<evidence type="ECO:0000313" key="2">
    <source>
        <dbReference type="Proteomes" id="UP000828941"/>
    </source>
</evidence>
<proteinExistence type="predicted"/>
<protein>
    <submittedName>
        <fullName evidence="1">Uncharacterized protein</fullName>
    </submittedName>
</protein>
<keyword evidence="2" id="KW-1185">Reference proteome</keyword>
<name>A0ACB9NDK1_BAUVA</name>
<accession>A0ACB9NDK1</accession>